<dbReference type="GO" id="GO:0000160">
    <property type="term" value="P:phosphorelay signal transduction system"/>
    <property type="evidence" value="ECO:0007669"/>
    <property type="project" value="InterPro"/>
</dbReference>
<evidence type="ECO:0000256" key="1">
    <source>
        <dbReference type="PROSITE-ProRule" id="PRU00169"/>
    </source>
</evidence>
<evidence type="ECO:0000313" key="3">
    <source>
        <dbReference type="EMBL" id="KPL72061.1"/>
    </source>
</evidence>
<feature type="domain" description="Response regulatory" evidence="2">
    <location>
        <begin position="3"/>
        <end position="137"/>
    </location>
</feature>
<dbReference type="InterPro" id="IPR001789">
    <property type="entry name" value="Sig_transdc_resp-reg_receiver"/>
</dbReference>
<dbReference type="STRING" id="1134406.ADN00_16425"/>
<comment type="caution">
    <text evidence="3">The sequence shown here is derived from an EMBL/GenBank/DDBJ whole genome shotgun (WGS) entry which is preliminary data.</text>
</comment>
<dbReference type="OrthoDB" id="1013073at2"/>
<dbReference type="SMART" id="SM00448">
    <property type="entry name" value="REC"/>
    <property type="match status" value="1"/>
</dbReference>
<comment type="caution">
    <text evidence="1">Lacks conserved residue(s) required for the propagation of feature annotation.</text>
</comment>
<dbReference type="RefSeq" id="WP_075064126.1">
    <property type="nucleotide sequence ID" value="NZ_LGCL01000040.1"/>
</dbReference>
<dbReference type="Gene3D" id="3.40.50.2300">
    <property type="match status" value="1"/>
</dbReference>
<protein>
    <recommendedName>
        <fullName evidence="2">Response regulatory domain-containing protein</fullName>
    </recommendedName>
</protein>
<dbReference type="EMBL" id="LGCL01000040">
    <property type="protein sequence ID" value="KPL72061.1"/>
    <property type="molecule type" value="Genomic_DNA"/>
</dbReference>
<sequence>MLRVMIAHQENSIRLALRMYLQAYPCVSVVCEVSRAGELLRDASLCQPELILMSWDLPDFEKFSVTGHWHKTSGSPSLNQVKGVIISALHKLPSEPTIIVTGNLQEDLFPVLYAGADDYLYQGEMPAKLAALMDAIQPPDVS</sequence>
<dbReference type="InterPro" id="IPR011006">
    <property type="entry name" value="CheY-like_superfamily"/>
</dbReference>
<dbReference type="AlphaFoldDB" id="A0A0P6XA73"/>
<organism evidence="3 4">
    <name type="scientific">Ornatilinea apprima</name>
    <dbReference type="NCBI Taxonomy" id="1134406"/>
    <lineage>
        <taxon>Bacteria</taxon>
        <taxon>Bacillati</taxon>
        <taxon>Chloroflexota</taxon>
        <taxon>Anaerolineae</taxon>
        <taxon>Anaerolineales</taxon>
        <taxon>Anaerolineaceae</taxon>
        <taxon>Ornatilinea</taxon>
    </lineage>
</organism>
<proteinExistence type="predicted"/>
<dbReference type="SUPFAM" id="SSF52172">
    <property type="entry name" value="CheY-like"/>
    <property type="match status" value="1"/>
</dbReference>
<accession>A0A0P6XA73</accession>
<dbReference type="Proteomes" id="UP000050417">
    <property type="component" value="Unassembled WGS sequence"/>
</dbReference>
<reference evidence="3 4" key="1">
    <citation type="submission" date="2015-07" db="EMBL/GenBank/DDBJ databases">
        <title>Genome sequence of Ornatilinea apprima DSM 23815.</title>
        <authorList>
            <person name="Hemp J."/>
            <person name="Ward L.M."/>
            <person name="Pace L.A."/>
            <person name="Fischer W.W."/>
        </authorList>
    </citation>
    <scope>NUCLEOTIDE SEQUENCE [LARGE SCALE GENOMIC DNA]</scope>
    <source>
        <strain evidence="3 4">P3M-1</strain>
    </source>
</reference>
<evidence type="ECO:0000313" key="4">
    <source>
        <dbReference type="Proteomes" id="UP000050417"/>
    </source>
</evidence>
<gene>
    <name evidence="3" type="ORF">ADN00_16425</name>
</gene>
<name>A0A0P6XA73_9CHLR</name>
<evidence type="ECO:0000259" key="2">
    <source>
        <dbReference type="PROSITE" id="PS50110"/>
    </source>
</evidence>
<dbReference type="PROSITE" id="PS50110">
    <property type="entry name" value="RESPONSE_REGULATORY"/>
    <property type="match status" value="1"/>
</dbReference>
<keyword evidence="4" id="KW-1185">Reference proteome</keyword>